<dbReference type="AlphaFoldDB" id="A0A4R2EKN2"/>
<reference evidence="3 4" key="1">
    <citation type="submission" date="2019-03" db="EMBL/GenBank/DDBJ databases">
        <title>Genomic Encyclopedia of Archaeal and Bacterial Type Strains, Phase II (KMG-II): from individual species to whole genera.</title>
        <authorList>
            <person name="Goeker M."/>
        </authorList>
    </citation>
    <scope>NUCLEOTIDE SEQUENCE [LARGE SCALE GENOMIC DNA]</scope>
    <source>
        <strain evidence="3 4">RL-C</strain>
    </source>
</reference>
<evidence type="ECO:0000256" key="2">
    <source>
        <dbReference type="PIRSR" id="PIRSR610300-51"/>
    </source>
</evidence>
<evidence type="ECO:0000256" key="1">
    <source>
        <dbReference type="ARBA" id="ARBA00006622"/>
    </source>
</evidence>
<dbReference type="GO" id="GO:0016702">
    <property type="term" value="F:oxidoreductase activity, acting on single donors with incorporation of molecular oxygen, incorporation of two atoms of oxygen"/>
    <property type="evidence" value="ECO:0007669"/>
    <property type="project" value="InterPro"/>
</dbReference>
<dbReference type="Gene3D" id="2.60.120.10">
    <property type="entry name" value="Jelly Rolls"/>
    <property type="match status" value="1"/>
</dbReference>
<dbReference type="EMBL" id="SLWB01000005">
    <property type="protein sequence ID" value="TCN68945.1"/>
    <property type="molecule type" value="Genomic_DNA"/>
</dbReference>
<sequence length="180" mass="20072">MELKATVGNPNEAIPVKPGFEDFFGEIMSLVRNGEMNNQLGEELKQLALAFPFKHDMDQFNIVSDKPYERTLIGRDESGWEALVMTWHKGAQSSIHGHPEFAAYSLLKGKLQLELFEDVDGTGKIKLARVTEAAENTGFYALGEANVLTNHIHRITCLSDIAYSLHIYSDDARKGVVYGI</sequence>
<keyword evidence="2" id="KW-0479">Metal-binding</keyword>
<keyword evidence="2" id="KW-0408">Iron</keyword>
<protein>
    <submittedName>
        <fullName evidence="3">Putative metal-dependent enzyme (Double-stranded beta helix superfamily)</fullName>
    </submittedName>
</protein>
<evidence type="ECO:0000313" key="3">
    <source>
        <dbReference type="EMBL" id="TCN68945.1"/>
    </source>
</evidence>
<accession>A0A4R2EKN2</accession>
<feature type="binding site" evidence="2">
    <location>
        <position position="98"/>
    </location>
    <ligand>
        <name>Fe cation</name>
        <dbReference type="ChEBI" id="CHEBI:24875"/>
        <note>catalytic</note>
    </ligand>
</feature>
<feature type="binding site" evidence="2">
    <location>
        <position position="153"/>
    </location>
    <ligand>
        <name>Fe cation</name>
        <dbReference type="ChEBI" id="CHEBI:24875"/>
        <note>catalytic</note>
    </ligand>
</feature>
<dbReference type="SUPFAM" id="SSF51182">
    <property type="entry name" value="RmlC-like cupins"/>
    <property type="match status" value="1"/>
</dbReference>
<keyword evidence="4" id="KW-1185">Reference proteome</keyword>
<dbReference type="InterPro" id="IPR011051">
    <property type="entry name" value="RmlC_Cupin_sf"/>
</dbReference>
<name>A0A4R2EKN2_9BACT</name>
<proteinExistence type="inferred from homology"/>
<evidence type="ECO:0000313" key="4">
    <source>
        <dbReference type="Proteomes" id="UP000294830"/>
    </source>
</evidence>
<dbReference type="InterPro" id="IPR014710">
    <property type="entry name" value="RmlC-like_jellyroll"/>
</dbReference>
<dbReference type="GO" id="GO:0005506">
    <property type="term" value="F:iron ion binding"/>
    <property type="evidence" value="ECO:0007669"/>
    <property type="project" value="InterPro"/>
</dbReference>
<gene>
    <name evidence="3" type="ORF">CLV25_105147</name>
</gene>
<dbReference type="InterPro" id="IPR010300">
    <property type="entry name" value="CDO_1"/>
</dbReference>
<comment type="caution">
    <text evidence="3">The sequence shown here is derived from an EMBL/GenBank/DDBJ whole genome shotgun (WGS) entry which is preliminary data.</text>
</comment>
<comment type="similarity">
    <text evidence="1">Belongs to the cysteine dioxygenase family.</text>
</comment>
<dbReference type="Pfam" id="PF05995">
    <property type="entry name" value="CDO_I"/>
    <property type="match status" value="1"/>
</dbReference>
<feature type="binding site" evidence="2">
    <location>
        <position position="96"/>
    </location>
    <ligand>
        <name>Fe cation</name>
        <dbReference type="ChEBI" id="CHEBI:24875"/>
        <note>catalytic</note>
    </ligand>
</feature>
<dbReference type="Proteomes" id="UP000294830">
    <property type="component" value="Unassembled WGS sequence"/>
</dbReference>
<dbReference type="RefSeq" id="WP_165877022.1">
    <property type="nucleotide sequence ID" value="NZ_SLWB01000005.1"/>
</dbReference>
<organism evidence="3 4">
    <name type="scientific">Acetobacteroides hydrogenigenes</name>
    <dbReference type="NCBI Taxonomy" id="979970"/>
    <lineage>
        <taxon>Bacteria</taxon>
        <taxon>Pseudomonadati</taxon>
        <taxon>Bacteroidota</taxon>
        <taxon>Bacteroidia</taxon>
        <taxon>Bacteroidales</taxon>
        <taxon>Rikenellaceae</taxon>
        <taxon>Acetobacteroides</taxon>
    </lineage>
</organism>